<protein>
    <submittedName>
        <fullName evidence="1">Uncharacterized protein</fullName>
    </submittedName>
</protein>
<evidence type="ECO:0000313" key="1">
    <source>
        <dbReference type="EMBL" id="KAG0439004.1"/>
    </source>
</evidence>
<dbReference type="Proteomes" id="UP000805193">
    <property type="component" value="Unassembled WGS sequence"/>
</dbReference>
<dbReference type="EMBL" id="JABSTQ010005593">
    <property type="protein sequence ID" value="KAG0439004.1"/>
    <property type="molecule type" value="Genomic_DNA"/>
</dbReference>
<sequence length="108" mass="11839">ICGLKVRAYEPVPRPFAVGVIKDVDTSLSDAEIEQHVRSPEGRVARIRRLGQIAVEKPTTAATRVLVRKNARTAVKLTLPRPLPAQNGREKVRPAATHANTQLTFAPQ</sequence>
<gene>
    <name evidence="1" type="ORF">HPB47_016791</name>
</gene>
<proteinExistence type="predicted"/>
<feature type="non-terminal residue" evidence="1">
    <location>
        <position position="108"/>
    </location>
</feature>
<keyword evidence="2" id="KW-1185">Reference proteome</keyword>
<accession>A0AC60QQ46</accession>
<evidence type="ECO:0000313" key="2">
    <source>
        <dbReference type="Proteomes" id="UP000805193"/>
    </source>
</evidence>
<name>A0AC60QQ46_IXOPE</name>
<feature type="non-terminal residue" evidence="1">
    <location>
        <position position="1"/>
    </location>
</feature>
<reference evidence="1 2" key="1">
    <citation type="journal article" date="2020" name="Cell">
        <title>Large-Scale Comparative Analyses of Tick Genomes Elucidate Their Genetic Diversity and Vector Capacities.</title>
        <authorList>
            <consortium name="Tick Genome and Microbiome Consortium (TIGMIC)"/>
            <person name="Jia N."/>
            <person name="Wang J."/>
            <person name="Shi W."/>
            <person name="Du L."/>
            <person name="Sun Y."/>
            <person name="Zhan W."/>
            <person name="Jiang J.F."/>
            <person name="Wang Q."/>
            <person name="Zhang B."/>
            <person name="Ji P."/>
            <person name="Bell-Sakyi L."/>
            <person name="Cui X.M."/>
            <person name="Yuan T.T."/>
            <person name="Jiang B.G."/>
            <person name="Yang W.F."/>
            <person name="Lam T.T."/>
            <person name="Chang Q.C."/>
            <person name="Ding S.J."/>
            <person name="Wang X.J."/>
            <person name="Zhu J.G."/>
            <person name="Ruan X.D."/>
            <person name="Zhao L."/>
            <person name="Wei J.T."/>
            <person name="Ye R.Z."/>
            <person name="Que T.C."/>
            <person name="Du C.H."/>
            <person name="Zhou Y.H."/>
            <person name="Cheng J.X."/>
            <person name="Dai P.F."/>
            <person name="Guo W.B."/>
            <person name="Han X.H."/>
            <person name="Huang E.J."/>
            <person name="Li L.F."/>
            <person name="Wei W."/>
            <person name="Gao Y.C."/>
            <person name="Liu J.Z."/>
            <person name="Shao H.Z."/>
            <person name="Wang X."/>
            <person name="Wang C.C."/>
            <person name="Yang T.C."/>
            <person name="Huo Q.B."/>
            <person name="Li W."/>
            <person name="Chen H.Y."/>
            <person name="Chen S.E."/>
            <person name="Zhou L.G."/>
            <person name="Ni X.B."/>
            <person name="Tian J.H."/>
            <person name="Sheng Y."/>
            <person name="Liu T."/>
            <person name="Pan Y.S."/>
            <person name="Xia L.Y."/>
            <person name="Li J."/>
            <person name="Zhao F."/>
            <person name="Cao W.C."/>
        </authorList>
    </citation>
    <scope>NUCLEOTIDE SEQUENCE [LARGE SCALE GENOMIC DNA]</scope>
    <source>
        <strain evidence="1">Iper-2018</strain>
    </source>
</reference>
<comment type="caution">
    <text evidence="1">The sequence shown here is derived from an EMBL/GenBank/DDBJ whole genome shotgun (WGS) entry which is preliminary data.</text>
</comment>
<organism evidence="1 2">
    <name type="scientific">Ixodes persulcatus</name>
    <name type="common">Taiga tick</name>
    <dbReference type="NCBI Taxonomy" id="34615"/>
    <lineage>
        <taxon>Eukaryota</taxon>
        <taxon>Metazoa</taxon>
        <taxon>Ecdysozoa</taxon>
        <taxon>Arthropoda</taxon>
        <taxon>Chelicerata</taxon>
        <taxon>Arachnida</taxon>
        <taxon>Acari</taxon>
        <taxon>Parasitiformes</taxon>
        <taxon>Ixodida</taxon>
        <taxon>Ixodoidea</taxon>
        <taxon>Ixodidae</taxon>
        <taxon>Ixodinae</taxon>
        <taxon>Ixodes</taxon>
    </lineage>
</organism>